<dbReference type="PANTHER" id="PTHR11772:SF23">
    <property type="entry name" value="ASPARAGINE SYNTHETASE [GLUTAMINE-HYDROLYZING]"/>
    <property type="match status" value="1"/>
</dbReference>
<organism evidence="11">
    <name type="scientific">viral metagenome</name>
    <dbReference type="NCBI Taxonomy" id="1070528"/>
    <lineage>
        <taxon>unclassified sequences</taxon>
        <taxon>metagenomes</taxon>
        <taxon>organismal metagenomes</taxon>
    </lineage>
</organism>
<evidence type="ECO:0000256" key="6">
    <source>
        <dbReference type="ARBA" id="ARBA00022840"/>
    </source>
</evidence>
<evidence type="ECO:0000259" key="10">
    <source>
        <dbReference type="PROSITE" id="PS51278"/>
    </source>
</evidence>
<keyword evidence="3" id="KW-0436">Ligase</keyword>
<dbReference type="PIRSF" id="PIRSF001589">
    <property type="entry name" value="Asn_synthetase_glu-h"/>
    <property type="match status" value="1"/>
</dbReference>
<evidence type="ECO:0000256" key="8">
    <source>
        <dbReference type="ARBA" id="ARBA00030234"/>
    </source>
</evidence>
<keyword evidence="4" id="KW-0028">Amino-acid biosynthesis</keyword>
<dbReference type="SUPFAM" id="SSF56235">
    <property type="entry name" value="N-terminal nucleophile aminohydrolases (Ntn hydrolases)"/>
    <property type="match status" value="1"/>
</dbReference>
<dbReference type="GO" id="GO:0005829">
    <property type="term" value="C:cytosol"/>
    <property type="evidence" value="ECO:0007669"/>
    <property type="project" value="TreeGrafter"/>
</dbReference>
<dbReference type="PANTHER" id="PTHR11772">
    <property type="entry name" value="ASPARAGINE SYNTHETASE"/>
    <property type="match status" value="1"/>
</dbReference>
<dbReference type="CDD" id="cd01991">
    <property type="entry name" value="Asn_synthase_B_C"/>
    <property type="match status" value="1"/>
</dbReference>
<keyword evidence="7" id="KW-0061">Asparagine biosynthesis</keyword>
<dbReference type="EC" id="6.3.5.4" evidence="2"/>
<dbReference type="EMBL" id="MN739632">
    <property type="protein sequence ID" value="QHT17170.1"/>
    <property type="molecule type" value="Genomic_DNA"/>
</dbReference>
<dbReference type="GO" id="GO:0004066">
    <property type="term" value="F:asparagine synthase (glutamine-hydrolyzing) activity"/>
    <property type="evidence" value="ECO:0007669"/>
    <property type="project" value="UniProtKB-EC"/>
</dbReference>
<dbReference type="Pfam" id="PF13537">
    <property type="entry name" value="GATase_7"/>
    <property type="match status" value="1"/>
</dbReference>
<comment type="catalytic activity">
    <reaction evidence="9">
        <text>L-aspartate + L-glutamine + ATP + H2O = L-asparagine + L-glutamate + AMP + diphosphate + H(+)</text>
        <dbReference type="Rhea" id="RHEA:12228"/>
        <dbReference type="ChEBI" id="CHEBI:15377"/>
        <dbReference type="ChEBI" id="CHEBI:15378"/>
        <dbReference type="ChEBI" id="CHEBI:29985"/>
        <dbReference type="ChEBI" id="CHEBI:29991"/>
        <dbReference type="ChEBI" id="CHEBI:30616"/>
        <dbReference type="ChEBI" id="CHEBI:33019"/>
        <dbReference type="ChEBI" id="CHEBI:58048"/>
        <dbReference type="ChEBI" id="CHEBI:58359"/>
        <dbReference type="ChEBI" id="CHEBI:456215"/>
        <dbReference type="EC" id="6.3.5.4"/>
    </reaction>
</comment>
<evidence type="ECO:0000256" key="3">
    <source>
        <dbReference type="ARBA" id="ARBA00022598"/>
    </source>
</evidence>
<evidence type="ECO:0000256" key="4">
    <source>
        <dbReference type="ARBA" id="ARBA00022605"/>
    </source>
</evidence>
<feature type="domain" description="Glutamine amidotransferase type-2" evidence="10">
    <location>
        <begin position="2"/>
        <end position="248"/>
    </location>
</feature>
<reference evidence="11" key="1">
    <citation type="journal article" date="2020" name="Nature">
        <title>Giant virus diversity and host interactions through global metagenomics.</title>
        <authorList>
            <person name="Schulz F."/>
            <person name="Roux S."/>
            <person name="Paez-Espino D."/>
            <person name="Jungbluth S."/>
            <person name="Walsh D.A."/>
            <person name="Denef V.J."/>
            <person name="McMahon K.D."/>
            <person name="Konstantinidis K.T."/>
            <person name="Eloe-Fadrosh E.A."/>
            <person name="Kyrpides N.C."/>
            <person name="Woyke T."/>
        </authorList>
    </citation>
    <scope>NUCLEOTIDE SEQUENCE</scope>
    <source>
        <strain evidence="11">GVMAG-M-3300023174-24</strain>
    </source>
</reference>
<dbReference type="Gene3D" id="3.60.20.10">
    <property type="entry name" value="Glutamine Phosphoribosylpyrophosphate, subunit 1, domain 1"/>
    <property type="match status" value="1"/>
</dbReference>
<name>A0A6C0DLR7_9ZZZZ</name>
<dbReference type="InterPro" id="IPR001962">
    <property type="entry name" value="Asn_synthase"/>
</dbReference>
<dbReference type="SUPFAM" id="SSF52402">
    <property type="entry name" value="Adenine nucleotide alpha hydrolases-like"/>
    <property type="match status" value="1"/>
</dbReference>
<dbReference type="GO" id="GO:0006529">
    <property type="term" value="P:asparagine biosynthetic process"/>
    <property type="evidence" value="ECO:0007669"/>
    <property type="project" value="UniProtKB-KW"/>
</dbReference>
<evidence type="ECO:0000256" key="9">
    <source>
        <dbReference type="ARBA" id="ARBA00048741"/>
    </source>
</evidence>
<keyword evidence="6" id="KW-0067">ATP-binding</keyword>
<dbReference type="InterPro" id="IPR014729">
    <property type="entry name" value="Rossmann-like_a/b/a_fold"/>
</dbReference>
<evidence type="ECO:0000256" key="5">
    <source>
        <dbReference type="ARBA" id="ARBA00022741"/>
    </source>
</evidence>
<dbReference type="Pfam" id="PF00733">
    <property type="entry name" value="Asn_synthase"/>
    <property type="match status" value="2"/>
</dbReference>
<accession>A0A6C0DLR7</accession>
<comment type="pathway">
    <text evidence="1">Amino-acid biosynthesis; L-asparagine biosynthesis; L-asparagine from L-aspartate (L-Gln route): step 1/1.</text>
</comment>
<evidence type="ECO:0000256" key="2">
    <source>
        <dbReference type="ARBA" id="ARBA00012737"/>
    </source>
</evidence>
<evidence type="ECO:0000313" key="11">
    <source>
        <dbReference type="EMBL" id="QHT17170.1"/>
    </source>
</evidence>
<dbReference type="InterPro" id="IPR006426">
    <property type="entry name" value="Asn_synth_AEB"/>
</dbReference>
<dbReference type="Gene3D" id="3.40.50.620">
    <property type="entry name" value="HUPs"/>
    <property type="match status" value="1"/>
</dbReference>
<evidence type="ECO:0000256" key="7">
    <source>
        <dbReference type="ARBA" id="ARBA00022888"/>
    </source>
</evidence>
<dbReference type="InterPro" id="IPR050795">
    <property type="entry name" value="Asn_Synthetase"/>
</dbReference>
<proteinExistence type="predicted"/>
<keyword evidence="5" id="KW-0547">Nucleotide-binding</keyword>
<dbReference type="AlphaFoldDB" id="A0A6C0DLR7"/>
<evidence type="ECO:0000256" key="1">
    <source>
        <dbReference type="ARBA" id="ARBA00005187"/>
    </source>
</evidence>
<dbReference type="InterPro" id="IPR029055">
    <property type="entry name" value="Ntn_hydrolases_N"/>
</dbReference>
<sequence length="663" mass="77415">MCGIFALLNNENEFDKNFIIEQFRKGERRGPEFSKLENLMIKAQFGFHRLAINGLNSESNQPLIIEEIGLICNGEIYNYKELYKMMEIMPHTESDCEVIIHLYKKYGIEQTLQMLDGVFAFVLIDYRLSNMDSKVIVARDPYGVRPLYILKKTNNQSTFYIKKKGNTNVLNSFEPAESNIFGFASEAKMLTEFYNKMNKNIQEKKESKGRLFEKQLELIMNDRPFELEENTYTVEHFKPGTYSVYELKYRVSAAWELHQENVVYHKIGFSKMPVENYVQLENISLDYTTIYRNIQHYLFNAVEKRCSTSERPIACLLSGGLDSSLITALVNEYHVKYDLPTIETYSIGLEGSEDLKYARIVADYLGTKHTELVLTEKDFLDVIPHVIHDIESYDTTTVRASIGNWLLGKYISENSDAKVIFNGDGSDELLGGYLYMKCAPDCIEFDKECRRLLKDIHAYDVLRSDKCISSHGLEPRTPFLDRSWVQYYMSIPLEIRHSMNKDNIEKYLLRKAYSEEYYTNLYSKPLLPNEVLWRRKEAFSDGVSKQTRSLYEIIQQYTANQLINDIMESITDEEKEVIISANNENSYKIDIEDMCKKSKEMSAVLNHLPPKTPEQFFYRKIFEKFYPGLGHLVPYFWMPKYIEANDASARTLPIYNEKLNVEK</sequence>
<protein>
    <recommendedName>
        <fullName evidence="2">asparagine synthase (glutamine-hydrolyzing)</fullName>
        <ecNumber evidence="2">6.3.5.4</ecNumber>
    </recommendedName>
    <alternativeName>
        <fullName evidence="8">Glutamine-dependent asparagine synthetase</fullName>
    </alternativeName>
</protein>
<dbReference type="InterPro" id="IPR017932">
    <property type="entry name" value="GATase_2_dom"/>
</dbReference>
<dbReference type="GO" id="GO:0005524">
    <property type="term" value="F:ATP binding"/>
    <property type="evidence" value="ECO:0007669"/>
    <property type="project" value="UniProtKB-KW"/>
</dbReference>
<dbReference type="PROSITE" id="PS51278">
    <property type="entry name" value="GATASE_TYPE_2"/>
    <property type="match status" value="1"/>
</dbReference>